<dbReference type="InterPro" id="IPR016197">
    <property type="entry name" value="Chromo-like_dom_sf"/>
</dbReference>
<dbReference type="GO" id="GO:0005694">
    <property type="term" value="C:chromosome"/>
    <property type="evidence" value="ECO:0007669"/>
    <property type="project" value="UniProtKB-ARBA"/>
</dbReference>
<dbReference type="InterPro" id="IPR023780">
    <property type="entry name" value="Chromo_domain"/>
</dbReference>
<gene>
    <name evidence="5" type="ORF">FKW44_020617</name>
</gene>
<dbReference type="PANTHER" id="PTHR46727">
    <property type="entry name" value="E3 SUMO-PROTEIN LIGASE CBX4"/>
    <property type="match status" value="1"/>
</dbReference>
<name>A0A7T8GXH0_CALRO</name>
<feature type="compositionally biased region" description="Basic and acidic residues" evidence="3">
    <location>
        <begin position="113"/>
        <end position="127"/>
    </location>
</feature>
<keyword evidence="2" id="KW-0539">Nucleus</keyword>
<dbReference type="AlphaFoldDB" id="A0A7T8GXH0"/>
<dbReference type="Gene3D" id="2.40.50.40">
    <property type="match status" value="1"/>
</dbReference>
<dbReference type="Pfam" id="PF00385">
    <property type="entry name" value="Chromo"/>
    <property type="match status" value="1"/>
</dbReference>
<dbReference type="Proteomes" id="UP000595437">
    <property type="component" value="Chromosome 14"/>
</dbReference>
<evidence type="ECO:0000313" key="5">
    <source>
        <dbReference type="EMBL" id="QQP39665.1"/>
    </source>
</evidence>
<feature type="compositionally biased region" description="Polar residues" evidence="3">
    <location>
        <begin position="168"/>
        <end position="180"/>
    </location>
</feature>
<feature type="compositionally biased region" description="Acidic residues" evidence="3">
    <location>
        <begin position="234"/>
        <end position="246"/>
    </location>
</feature>
<evidence type="ECO:0000259" key="4">
    <source>
        <dbReference type="PROSITE" id="PS50013"/>
    </source>
</evidence>
<feature type="domain" description="Chromo" evidence="4">
    <location>
        <begin position="10"/>
        <end position="68"/>
    </location>
</feature>
<dbReference type="InterPro" id="IPR000953">
    <property type="entry name" value="Chromo/chromo_shadow_dom"/>
</dbReference>
<dbReference type="PROSITE" id="PS50013">
    <property type="entry name" value="CHROMO_2"/>
    <property type="match status" value="1"/>
</dbReference>
<organism evidence="5 6">
    <name type="scientific">Caligus rogercresseyi</name>
    <name type="common">Sea louse</name>
    <dbReference type="NCBI Taxonomy" id="217165"/>
    <lineage>
        <taxon>Eukaryota</taxon>
        <taxon>Metazoa</taxon>
        <taxon>Ecdysozoa</taxon>
        <taxon>Arthropoda</taxon>
        <taxon>Crustacea</taxon>
        <taxon>Multicrustacea</taxon>
        <taxon>Hexanauplia</taxon>
        <taxon>Copepoda</taxon>
        <taxon>Siphonostomatoida</taxon>
        <taxon>Caligidae</taxon>
        <taxon>Caligus</taxon>
    </lineage>
</organism>
<evidence type="ECO:0000313" key="6">
    <source>
        <dbReference type="Proteomes" id="UP000595437"/>
    </source>
</evidence>
<dbReference type="SUPFAM" id="SSF54160">
    <property type="entry name" value="Chromo domain-like"/>
    <property type="match status" value="1"/>
</dbReference>
<dbReference type="OrthoDB" id="1918685at2759"/>
<proteinExistence type="predicted"/>
<dbReference type="PROSITE" id="PS00598">
    <property type="entry name" value="CHROMO_1"/>
    <property type="match status" value="1"/>
</dbReference>
<dbReference type="GO" id="GO:0016925">
    <property type="term" value="P:protein sumoylation"/>
    <property type="evidence" value="ECO:0007669"/>
    <property type="project" value="TreeGrafter"/>
</dbReference>
<dbReference type="CDD" id="cd18627">
    <property type="entry name" value="CD_polycomb_like"/>
    <property type="match status" value="1"/>
</dbReference>
<dbReference type="GO" id="GO:0000122">
    <property type="term" value="P:negative regulation of transcription by RNA polymerase II"/>
    <property type="evidence" value="ECO:0007669"/>
    <property type="project" value="TreeGrafter"/>
</dbReference>
<feature type="compositionally biased region" description="Acidic residues" evidence="3">
    <location>
        <begin position="83"/>
        <end position="92"/>
    </location>
</feature>
<feature type="region of interest" description="Disordered" evidence="3">
    <location>
        <begin position="60"/>
        <end position="246"/>
    </location>
</feature>
<dbReference type="PRINTS" id="PR00504">
    <property type="entry name" value="CHROMODOMAIN"/>
</dbReference>
<feature type="compositionally biased region" description="Acidic residues" evidence="3">
    <location>
        <begin position="183"/>
        <end position="194"/>
    </location>
</feature>
<comment type="subcellular location">
    <subcellularLocation>
        <location evidence="1">Nucleus</location>
    </subcellularLocation>
</comment>
<evidence type="ECO:0000256" key="3">
    <source>
        <dbReference type="SAM" id="MobiDB-lite"/>
    </source>
</evidence>
<dbReference type="GO" id="GO:0032183">
    <property type="term" value="F:SUMO binding"/>
    <property type="evidence" value="ECO:0007669"/>
    <property type="project" value="TreeGrafter"/>
</dbReference>
<dbReference type="InterPro" id="IPR017984">
    <property type="entry name" value="Chromo_dom_subgr"/>
</dbReference>
<dbReference type="GO" id="GO:0035102">
    <property type="term" value="C:PRC1 complex"/>
    <property type="evidence" value="ECO:0007669"/>
    <property type="project" value="TreeGrafter"/>
</dbReference>
<dbReference type="SMART" id="SM00298">
    <property type="entry name" value="CHROMO"/>
    <property type="match status" value="1"/>
</dbReference>
<dbReference type="GO" id="GO:0061665">
    <property type="term" value="F:SUMO ligase activity"/>
    <property type="evidence" value="ECO:0007669"/>
    <property type="project" value="TreeGrafter"/>
</dbReference>
<accession>A0A7T8GXH0</accession>
<reference evidence="6" key="1">
    <citation type="submission" date="2021-01" db="EMBL/GenBank/DDBJ databases">
        <title>Caligus Genome Assembly.</title>
        <authorList>
            <person name="Gallardo-Escarate C."/>
        </authorList>
    </citation>
    <scope>NUCLEOTIDE SEQUENCE [LARGE SCALE GENOMIC DNA]</scope>
</reference>
<keyword evidence="6" id="KW-1185">Reference proteome</keyword>
<protein>
    <submittedName>
        <fullName evidence="5">Chromobox protein -like protein 2</fullName>
    </submittedName>
</protein>
<dbReference type="EMBL" id="CP045903">
    <property type="protein sequence ID" value="QQP39665.1"/>
    <property type="molecule type" value="Genomic_DNA"/>
</dbReference>
<sequence>MDEDLGDQVFAAEAITKKRLRKNKIEYLVKWKGWSPKYSTWEPEENILDHRLIDQFHRKLSLDPLPSSRKRGRKPVSYYDDKEGGEESSETEEALKGAASIRIIARRSGRTPRPPERYQEKTSEGRKRAVKPKNPPPPPIEEEEDEDRRKKTKPQAERKGKIGITIKKSPNSDRTFQTSLLGEFDDEDESDDSSDSSSSESSSLKRKRNLFGDKKLGETPKVTLRKVDEGNVSSEDDSSSEYSTEEIYELKSGSLRTFGEQSPFPWREET</sequence>
<evidence type="ECO:0000256" key="2">
    <source>
        <dbReference type="ARBA" id="ARBA00023242"/>
    </source>
</evidence>
<evidence type="ECO:0000256" key="1">
    <source>
        <dbReference type="ARBA" id="ARBA00004123"/>
    </source>
</evidence>
<dbReference type="InterPro" id="IPR043531">
    <property type="entry name" value="CBX4"/>
</dbReference>
<dbReference type="PANTHER" id="PTHR46727:SF1">
    <property type="entry name" value="E3 SUMO-PROTEIN LIGASE CBX4"/>
    <property type="match status" value="1"/>
</dbReference>
<dbReference type="InterPro" id="IPR023779">
    <property type="entry name" value="Chromodomain_CS"/>
</dbReference>